<organism evidence="1 2">
    <name type="scientific">Paenibacillus agaridevorans</name>
    <dbReference type="NCBI Taxonomy" id="171404"/>
    <lineage>
        <taxon>Bacteria</taxon>
        <taxon>Bacillati</taxon>
        <taxon>Bacillota</taxon>
        <taxon>Bacilli</taxon>
        <taxon>Bacillales</taxon>
        <taxon>Paenibacillaceae</taxon>
        <taxon>Paenibacillus</taxon>
    </lineage>
</organism>
<name>A0A2R5EI61_9BACL</name>
<dbReference type="AlphaFoldDB" id="A0A2R5EI61"/>
<keyword evidence="2" id="KW-1185">Reference proteome</keyword>
<accession>A0A2R5EI61</accession>
<dbReference type="Proteomes" id="UP000245202">
    <property type="component" value="Unassembled WGS sequence"/>
</dbReference>
<dbReference type="EMBL" id="BDQX01000022">
    <property type="protein sequence ID" value="GBG05775.1"/>
    <property type="molecule type" value="Genomic_DNA"/>
</dbReference>
<sequence length="75" mass="8503">MKYKRADASDVCPLFSFYARLEWEARDAVLTPRVLGTCPGSLLRLDYFPGTLAKFKGFLPYGGESSEPQIIWQKV</sequence>
<comment type="caution">
    <text evidence="1">The sequence shown here is derived from an EMBL/GenBank/DDBJ whole genome shotgun (WGS) entry which is preliminary data.</text>
</comment>
<reference evidence="1 2" key="1">
    <citation type="submission" date="2017-08" db="EMBL/GenBank/DDBJ databases">
        <title>Substantial Increase in Enzyme Production by Combined Drug-Resistance Mutations in Paenibacillus agaridevorans.</title>
        <authorList>
            <person name="Tanaka Y."/>
            <person name="Funane K."/>
            <person name="Hosaka T."/>
            <person name="Shiwa Y."/>
            <person name="Fujita N."/>
            <person name="Miyazaki T."/>
            <person name="Yoshikawa H."/>
            <person name="Murakami K."/>
            <person name="Kasahara K."/>
            <person name="Inaoka T."/>
            <person name="Hiraga Y."/>
            <person name="Ochi K."/>
        </authorList>
    </citation>
    <scope>NUCLEOTIDE SEQUENCE [LARGE SCALE GENOMIC DNA]</scope>
    <source>
        <strain evidence="1 2">T-3040</strain>
    </source>
</reference>
<evidence type="ECO:0000313" key="1">
    <source>
        <dbReference type="EMBL" id="GBG05775.1"/>
    </source>
</evidence>
<gene>
    <name evidence="1" type="ORF">PAT3040_00260</name>
</gene>
<evidence type="ECO:0000313" key="2">
    <source>
        <dbReference type="Proteomes" id="UP000245202"/>
    </source>
</evidence>
<protein>
    <submittedName>
        <fullName evidence="1">Uncharacterized protein</fullName>
    </submittedName>
</protein>
<proteinExistence type="predicted"/>